<dbReference type="InterPro" id="IPR022409">
    <property type="entry name" value="PKD/Chitinase_dom"/>
</dbReference>
<evidence type="ECO:0000259" key="4">
    <source>
        <dbReference type="PROSITE" id="PS50093"/>
    </source>
</evidence>
<dbReference type="InterPro" id="IPR003644">
    <property type="entry name" value="Calx_beta"/>
</dbReference>
<dbReference type="InterPro" id="IPR038081">
    <property type="entry name" value="CalX-like_sf"/>
</dbReference>
<evidence type="ECO:0000256" key="1">
    <source>
        <dbReference type="ARBA" id="ARBA00022729"/>
    </source>
</evidence>
<dbReference type="GO" id="GO:0016020">
    <property type="term" value="C:membrane"/>
    <property type="evidence" value="ECO:0007669"/>
    <property type="project" value="InterPro"/>
</dbReference>
<dbReference type="Pfam" id="PF03160">
    <property type="entry name" value="Calx-beta"/>
    <property type="match status" value="4"/>
</dbReference>
<comment type="caution">
    <text evidence="5">The sequence shown here is derived from an EMBL/GenBank/DDBJ whole genome shotgun (WGS) entry which is preliminary data.</text>
</comment>
<keyword evidence="3" id="KW-0106">Calcium</keyword>
<dbReference type="Pfam" id="PF22352">
    <property type="entry name" value="K319L-like_PKD"/>
    <property type="match status" value="2"/>
</dbReference>
<dbReference type="GO" id="GO:0001965">
    <property type="term" value="F:G-protein alpha-subunit binding"/>
    <property type="evidence" value="ECO:0007669"/>
    <property type="project" value="TreeGrafter"/>
</dbReference>
<evidence type="ECO:0000256" key="3">
    <source>
        <dbReference type="ARBA" id="ARBA00022837"/>
    </source>
</evidence>
<dbReference type="CDD" id="cd00146">
    <property type="entry name" value="PKD"/>
    <property type="match status" value="1"/>
</dbReference>
<dbReference type="InterPro" id="IPR000601">
    <property type="entry name" value="PKD_dom"/>
</dbReference>
<dbReference type="Gene3D" id="2.60.120.200">
    <property type="match status" value="1"/>
</dbReference>
<evidence type="ECO:0000313" key="6">
    <source>
        <dbReference type="Proteomes" id="UP000321577"/>
    </source>
</evidence>
<reference evidence="5 6" key="1">
    <citation type="submission" date="2019-07" db="EMBL/GenBank/DDBJ databases">
        <title>Whole genome shotgun sequence of Brevifollis gellanilyticus NBRC 108608.</title>
        <authorList>
            <person name="Hosoyama A."/>
            <person name="Uohara A."/>
            <person name="Ohji S."/>
            <person name="Ichikawa N."/>
        </authorList>
    </citation>
    <scope>NUCLEOTIDE SEQUENCE [LARGE SCALE GENOMIC DNA]</scope>
    <source>
        <strain evidence="5 6">NBRC 108608</strain>
    </source>
</reference>
<dbReference type="GO" id="GO:0005737">
    <property type="term" value="C:cytoplasm"/>
    <property type="evidence" value="ECO:0007669"/>
    <property type="project" value="TreeGrafter"/>
</dbReference>
<dbReference type="OrthoDB" id="174229at2"/>
<dbReference type="InterPro" id="IPR013783">
    <property type="entry name" value="Ig-like_fold"/>
</dbReference>
<dbReference type="SUPFAM" id="SSF49299">
    <property type="entry name" value="PKD domain"/>
    <property type="match status" value="2"/>
</dbReference>
<dbReference type="SMART" id="SM00237">
    <property type="entry name" value="Calx_beta"/>
    <property type="match status" value="5"/>
</dbReference>
<dbReference type="InterPro" id="IPR026919">
    <property type="entry name" value="ADGRV1"/>
</dbReference>
<proteinExistence type="predicted"/>
<dbReference type="SUPFAM" id="SSF141072">
    <property type="entry name" value="CalX-like"/>
    <property type="match status" value="7"/>
</dbReference>
<organism evidence="5 6">
    <name type="scientific">Brevifollis gellanilyticus</name>
    <dbReference type="NCBI Taxonomy" id="748831"/>
    <lineage>
        <taxon>Bacteria</taxon>
        <taxon>Pseudomonadati</taxon>
        <taxon>Verrucomicrobiota</taxon>
        <taxon>Verrucomicrobiia</taxon>
        <taxon>Verrucomicrobiales</taxon>
        <taxon>Verrucomicrobiaceae</taxon>
    </lineage>
</organism>
<sequence length="2090" mass="217905">MPRPYLFRILTLVLVAGGLTWWLARSRPSTPEIKKQSSEVSAPAKIERAHLPRAVADFTDWAQDYLADEKARQLQDGLALAESHRAAMKELIQTDPQRALESAVPMSIRQKLPAEIVERLEQRISGRGLYEVLAVSPDSDPSEPRVRRFATLNDQELRAHVYGKRAAQPTTPNAMMWGVAVDRELALSENRVRVLETGEVPDPNKKQEYVCPVSQKPLPMPPSPEPITEDTPAVETDTQIIHFCASAHINAYENEIVAGEGNTGGPSTPTGTLPITRTTSTGLRKFIYMRVSFPDRLQEVQTEKDAWANCKSLTDYFQESSYGRCSFLGTVTPILVMPRSEAWYIQDYNTTGSNNPIMSDAREAARALGYPTDDYQHFVCIYTGGPGSFGGLGSVGGGNTWLKSTSIGTFEHEFGHNVGVWHSNSWNTNGASIIGPGANVEYGHVLDVMGNSGSGGHFNASMKDQLQWLTPETYHTALASGTYRIFQTDQVNQDPARRYGLKVAKDTDRDYWVEFRQRHNTNPWFMSGATLNWSPWGNGSGQDNGTTRGSNLGTQLLDMTPGSPDDRTDSALAMGRTYSDTAAGVHITPISKGGTTPESLDVVVNTGSFTGNQVPTIDSLTASTSTPAVNGAINLTVTATDSDGDTLAYAWTFGDPVSGTLYSPTFSINNASTQTKTYTAAGYYNVQCTVSDMKGGSITKSLLITVGTPSTYYIEGYVMDGSAPLSGIRMSNGQATGSWRGGLTDSDGLYRITNLANGAVTVAALEAGYSFTAGFTNPATIASAGITGANWTATPNLPRVMVEAIDAELTEDNASDTATLRISRTGSATAALVVATDLQGAAGYISDYSLSTTPDTTTASPLELFTIPAGSGFVDLTLTAATDSSSEGPETFAVSLINAPGYIPSGPQTAVFTILDQDTANPRVSIVVNDPEAVENNASDTIQFTVTRAGSTAASINVNYAVTTGAGMALSGTDYTISPTNFVTIPSGSSSATITLTPTDDSAVEGLENISLNLSTGTGYVVGTPSSATAKLVDDDINTVSVTATDATANENGDPGRFTFTRTGDLTLPLIAHYGISGLATHGVDYQALSGVVSFAAGSSTVTEDVLPINDALGEPTQDVIVQLRSSNAYQLGAGATHRATVNINDDSDLPLVAINLLDGVITETDAGSFRITTSGTGTGNITVNYTVTGTATSGSDFTALAGSLLISKNNTSNVSIIPVNDALLEDAETVVITLTPSASYTVDVQNSITAVIRDDDKPTVNVSVNALSTAENAASRFYLSRTGSTTSALSVSYSISGTATPGTDYTALSGTASIAAGSSGAFVDVVPIEDTLAEGVESVTMTVNSIANYGVEVASTTLLITDNDSGFTSNLAFASVSTTVDEASGAGVIHVSRTGTTTDTSSVEYGVLTASALGSGVDFTLPVGVLTFAPGETQKQIPFTIRDDEVPEDPEAFVVQLRNATNAILTSNATQHSVLITDNEPRVNLEIVDPFMHEGTADTATFRITRSGPTTQALAVPLAFSGTATNGTDVTSIPTSITIPAGSASVDRVVTASTDALSEAAETLMVSLAGSGNFLPGPRASVSMSIGDASANDAPFTAILSPRGASPGVPAGTTLQLAGMVSDDGAVTSLWTQVSGPGTAAFADASATTTTATFSANGTYTLRLTANDGTQTSQAEVTLAVGVAVAPWTNANINSPTLPGAGVTQNGTHLLVGGGNLLSSTSDNFLLRHRPLSGNSSFTARVRSTTFSSSAARIGIMLRESTAAGSRFASMFMAPINGNLSAFQYRTSTSSTGSSTTTSGLSPGYWVRLVRSGSSFSAFDSPDGVNWTQRGSTQTIAMGTDILAGPAVMSASTTRLNLALIDNISITGVTENVGAFVSAGADTSVMLPQAMTIPLNGTLNDDAMTAGATAVWTQISGPAASTFGNAATTISTVTQPGTYVYRLIIDDGEVRTLDDVTITATSPIYDWRAAEFGANASNPAIAGDNADPEGDGIINLLEYALALDAQGSSNGDLPHAENSGGQCHLVYTRPASAPDLVYAVEWSAGLGAWSTSGVTEQVLSTSGGIQTVRASVTPAGYERCFMRVRVTRP</sequence>
<evidence type="ECO:0000256" key="2">
    <source>
        <dbReference type="ARBA" id="ARBA00022737"/>
    </source>
</evidence>
<dbReference type="GO" id="GO:0010855">
    <property type="term" value="F:adenylate cyclase inhibitor activity"/>
    <property type="evidence" value="ECO:0007669"/>
    <property type="project" value="TreeGrafter"/>
</dbReference>
<dbReference type="Proteomes" id="UP000321577">
    <property type="component" value="Unassembled WGS sequence"/>
</dbReference>
<dbReference type="Gene3D" id="2.60.40.2030">
    <property type="match status" value="7"/>
</dbReference>
<dbReference type="InterPro" id="IPR035986">
    <property type="entry name" value="PKD_dom_sf"/>
</dbReference>
<dbReference type="PANTHER" id="PTHR46682:SF1">
    <property type="entry name" value="ADHESION G-PROTEIN COUPLED RECEPTOR V1"/>
    <property type="match status" value="1"/>
</dbReference>
<name>A0A512MD42_9BACT</name>
<protein>
    <recommendedName>
        <fullName evidence="4">PKD domain-containing protein</fullName>
    </recommendedName>
</protein>
<feature type="domain" description="PKD" evidence="4">
    <location>
        <begin position="644"/>
        <end position="711"/>
    </location>
</feature>
<dbReference type="Pfam" id="PF18911">
    <property type="entry name" value="PKD_4"/>
    <property type="match status" value="1"/>
</dbReference>
<dbReference type="EMBL" id="BKAG01000027">
    <property type="protein sequence ID" value="GEP44291.1"/>
    <property type="molecule type" value="Genomic_DNA"/>
</dbReference>
<evidence type="ECO:0000313" key="5">
    <source>
        <dbReference type="EMBL" id="GEP44291.1"/>
    </source>
</evidence>
<dbReference type="PANTHER" id="PTHR46682">
    <property type="entry name" value="ADHESION G-PROTEIN COUPLED RECEPTOR V1"/>
    <property type="match status" value="1"/>
</dbReference>
<dbReference type="GO" id="GO:0030246">
    <property type="term" value="F:carbohydrate binding"/>
    <property type="evidence" value="ECO:0007669"/>
    <property type="project" value="InterPro"/>
</dbReference>
<dbReference type="GO" id="GO:0071277">
    <property type="term" value="P:cellular response to calcium ion"/>
    <property type="evidence" value="ECO:0007669"/>
    <property type="project" value="TreeGrafter"/>
</dbReference>
<dbReference type="InterPro" id="IPR013784">
    <property type="entry name" value="Carb-bd-like_fold"/>
</dbReference>
<keyword evidence="2" id="KW-0677">Repeat</keyword>
<accession>A0A512MD42</accession>
<dbReference type="PROSITE" id="PS50093">
    <property type="entry name" value="PKD"/>
    <property type="match status" value="1"/>
</dbReference>
<dbReference type="SUPFAM" id="SSF49452">
    <property type="entry name" value="Starch-binding domain-like"/>
    <property type="match status" value="1"/>
</dbReference>
<gene>
    <name evidence="5" type="ORF">BGE01nite_35820</name>
</gene>
<keyword evidence="1" id="KW-0732">Signal</keyword>
<dbReference type="SUPFAM" id="SSF55486">
    <property type="entry name" value="Metalloproteases ('zincins'), catalytic domain"/>
    <property type="match status" value="1"/>
</dbReference>
<dbReference type="Gene3D" id="2.60.40.10">
    <property type="entry name" value="Immunoglobulins"/>
    <property type="match status" value="3"/>
</dbReference>
<dbReference type="RefSeq" id="WP_146852091.1">
    <property type="nucleotide sequence ID" value="NZ_BKAG01000027.1"/>
</dbReference>
<dbReference type="SMART" id="SM00089">
    <property type="entry name" value="PKD"/>
    <property type="match status" value="2"/>
</dbReference>
<keyword evidence="6" id="KW-1185">Reference proteome</keyword>
<dbReference type="GO" id="GO:0004930">
    <property type="term" value="F:G protein-coupled receptor activity"/>
    <property type="evidence" value="ECO:0007669"/>
    <property type="project" value="InterPro"/>
</dbReference>